<dbReference type="SUPFAM" id="SSF46785">
    <property type="entry name" value="Winged helix' DNA-binding domain"/>
    <property type="match status" value="1"/>
</dbReference>
<sequence>MHFEFDQSAPLYQQLADQLAEMIFTGIFKEGEQVPSTTQLSQELNMNPATILKGMNQLVDQHLLEKRRGRGMFVLPGAQKQLAHQHREAFYQDYVASLVTEAQRLGIDEEQLLALIKRGYQNGKA</sequence>
<dbReference type="InterPro" id="IPR000524">
    <property type="entry name" value="Tscrpt_reg_HTH_GntR"/>
</dbReference>
<dbReference type="CDD" id="cd07377">
    <property type="entry name" value="WHTH_GntR"/>
    <property type="match status" value="1"/>
</dbReference>
<evidence type="ECO:0000256" key="3">
    <source>
        <dbReference type="ARBA" id="ARBA00023163"/>
    </source>
</evidence>
<dbReference type="InterPro" id="IPR036388">
    <property type="entry name" value="WH-like_DNA-bd_sf"/>
</dbReference>
<name>A0ABS2EMP1_9LACO</name>
<evidence type="ECO:0000313" key="5">
    <source>
        <dbReference type="EMBL" id="MBM6753767.1"/>
    </source>
</evidence>
<dbReference type="SMART" id="SM00345">
    <property type="entry name" value="HTH_GNTR"/>
    <property type="match status" value="1"/>
</dbReference>
<dbReference type="PANTHER" id="PTHR38445:SF10">
    <property type="entry name" value="GNTR-FAMILY TRANSCRIPTIONAL REGULATOR"/>
    <property type="match status" value="1"/>
</dbReference>
<protein>
    <submittedName>
        <fullName evidence="5">GntR family transcriptional regulator</fullName>
    </submittedName>
</protein>
<dbReference type="Pfam" id="PF00392">
    <property type="entry name" value="GntR"/>
    <property type="match status" value="1"/>
</dbReference>
<evidence type="ECO:0000259" key="4">
    <source>
        <dbReference type="PROSITE" id="PS50949"/>
    </source>
</evidence>
<evidence type="ECO:0000256" key="1">
    <source>
        <dbReference type="ARBA" id="ARBA00023015"/>
    </source>
</evidence>
<dbReference type="PANTHER" id="PTHR38445">
    <property type="entry name" value="HTH-TYPE TRANSCRIPTIONAL REPRESSOR YTRA"/>
    <property type="match status" value="1"/>
</dbReference>
<evidence type="ECO:0000313" key="6">
    <source>
        <dbReference type="Proteomes" id="UP000776629"/>
    </source>
</evidence>
<dbReference type="InterPro" id="IPR036390">
    <property type="entry name" value="WH_DNA-bd_sf"/>
</dbReference>
<proteinExistence type="predicted"/>
<dbReference type="EMBL" id="JACJJQ010000010">
    <property type="protein sequence ID" value="MBM6753767.1"/>
    <property type="molecule type" value="Genomic_DNA"/>
</dbReference>
<keyword evidence="6" id="KW-1185">Reference proteome</keyword>
<organism evidence="5 6">
    <name type="scientific">Limosilactobacillus alvi</name>
    <dbReference type="NCBI Taxonomy" id="990412"/>
    <lineage>
        <taxon>Bacteria</taxon>
        <taxon>Bacillati</taxon>
        <taxon>Bacillota</taxon>
        <taxon>Bacilli</taxon>
        <taxon>Lactobacillales</taxon>
        <taxon>Lactobacillaceae</taxon>
        <taxon>Limosilactobacillus</taxon>
    </lineage>
</organism>
<accession>A0ABS2EMP1</accession>
<keyword evidence="2" id="KW-0238">DNA-binding</keyword>
<dbReference type="RefSeq" id="WP_204776198.1">
    <property type="nucleotide sequence ID" value="NZ_JACJJQ010000010.1"/>
</dbReference>
<keyword evidence="3" id="KW-0804">Transcription</keyword>
<comment type="caution">
    <text evidence="5">The sequence shown here is derived from an EMBL/GenBank/DDBJ whole genome shotgun (WGS) entry which is preliminary data.</text>
</comment>
<dbReference type="Gene3D" id="1.10.10.10">
    <property type="entry name" value="Winged helix-like DNA-binding domain superfamily/Winged helix DNA-binding domain"/>
    <property type="match status" value="1"/>
</dbReference>
<gene>
    <name evidence="5" type="ORF">H5993_03180</name>
</gene>
<feature type="domain" description="HTH gntR-type" evidence="4">
    <location>
        <begin position="9"/>
        <end position="77"/>
    </location>
</feature>
<keyword evidence="1" id="KW-0805">Transcription regulation</keyword>
<reference evidence="5 6" key="1">
    <citation type="journal article" date="2021" name="Sci. Rep.">
        <title>The distribution of antibiotic resistance genes in chicken gut microbiota commensals.</title>
        <authorList>
            <person name="Juricova H."/>
            <person name="Matiasovicova J."/>
            <person name="Kubasova T."/>
            <person name="Cejkova D."/>
            <person name="Rychlik I."/>
        </authorList>
    </citation>
    <scope>NUCLEOTIDE SEQUENCE [LARGE SCALE GENOMIC DNA]</scope>
    <source>
        <strain evidence="5 6">An810</strain>
    </source>
</reference>
<dbReference type="PROSITE" id="PS50949">
    <property type="entry name" value="HTH_GNTR"/>
    <property type="match status" value="1"/>
</dbReference>
<dbReference type="Proteomes" id="UP000776629">
    <property type="component" value="Unassembled WGS sequence"/>
</dbReference>
<evidence type="ECO:0000256" key="2">
    <source>
        <dbReference type="ARBA" id="ARBA00023125"/>
    </source>
</evidence>